<dbReference type="EMBL" id="JAACJM010000254">
    <property type="protein sequence ID" value="KAF5334700.1"/>
    <property type="molecule type" value="Genomic_DNA"/>
</dbReference>
<evidence type="ECO:0000256" key="1">
    <source>
        <dbReference type="SAM" id="MobiDB-lite"/>
    </source>
</evidence>
<comment type="caution">
    <text evidence="3">The sequence shown here is derived from an EMBL/GenBank/DDBJ whole genome shotgun (WGS) entry which is preliminary data.</text>
</comment>
<evidence type="ECO:0000313" key="4">
    <source>
        <dbReference type="Proteomes" id="UP000559256"/>
    </source>
</evidence>
<accession>A0A8H5C3S5</accession>
<evidence type="ECO:0000313" key="3">
    <source>
        <dbReference type="EMBL" id="KAF5334700.1"/>
    </source>
</evidence>
<dbReference type="Pfam" id="PF24855">
    <property type="entry name" value="DUF7729"/>
    <property type="match status" value="1"/>
</dbReference>
<dbReference type="AlphaFoldDB" id="A0A8H5C3S5"/>
<sequence length="222" mass="24690">MTWDQSSIPSTFSVQGWYNFFLNMTNSDSFCSCRSFGMFQAFSDLPVDAQTNLTLLNEVLGGTCNLPGPDGSNDEGAKDECTNSLRDLVEEMMDSCQKECRERNGMRLLCRLGLLSSPIPPSSSHPASHYPIQTWAGFPDSAKPSCGPCERDLLKTYEGWFDSTGSGSASSDASTSDPQEDNDNDPTLSHLTPRSRWDSKRRMRMQLWRGFVEKGSLITLRV</sequence>
<evidence type="ECO:0000259" key="2">
    <source>
        <dbReference type="Pfam" id="PF24855"/>
    </source>
</evidence>
<dbReference type="InterPro" id="IPR056146">
    <property type="entry name" value="DUF7729"/>
</dbReference>
<feature type="compositionally biased region" description="Low complexity" evidence="1">
    <location>
        <begin position="165"/>
        <end position="176"/>
    </location>
</feature>
<feature type="region of interest" description="Disordered" evidence="1">
    <location>
        <begin position="165"/>
        <end position="197"/>
    </location>
</feature>
<name>A0A8H5C3S5_9AGAR</name>
<dbReference type="OrthoDB" id="2564812at2759"/>
<organism evidence="3 4">
    <name type="scientific">Tetrapyrgos nigripes</name>
    <dbReference type="NCBI Taxonomy" id="182062"/>
    <lineage>
        <taxon>Eukaryota</taxon>
        <taxon>Fungi</taxon>
        <taxon>Dikarya</taxon>
        <taxon>Basidiomycota</taxon>
        <taxon>Agaricomycotina</taxon>
        <taxon>Agaricomycetes</taxon>
        <taxon>Agaricomycetidae</taxon>
        <taxon>Agaricales</taxon>
        <taxon>Marasmiineae</taxon>
        <taxon>Marasmiaceae</taxon>
        <taxon>Tetrapyrgos</taxon>
    </lineage>
</organism>
<reference evidence="3 4" key="1">
    <citation type="journal article" date="2020" name="ISME J.">
        <title>Uncovering the hidden diversity of litter-decomposition mechanisms in mushroom-forming fungi.</title>
        <authorList>
            <person name="Floudas D."/>
            <person name="Bentzer J."/>
            <person name="Ahren D."/>
            <person name="Johansson T."/>
            <person name="Persson P."/>
            <person name="Tunlid A."/>
        </authorList>
    </citation>
    <scope>NUCLEOTIDE SEQUENCE [LARGE SCALE GENOMIC DNA]</scope>
    <source>
        <strain evidence="3 4">CBS 291.85</strain>
    </source>
</reference>
<proteinExistence type="predicted"/>
<gene>
    <name evidence="3" type="ORF">D9758_017250</name>
</gene>
<protein>
    <recommendedName>
        <fullName evidence="2">DUF7729 domain-containing protein</fullName>
    </recommendedName>
</protein>
<dbReference type="Proteomes" id="UP000559256">
    <property type="component" value="Unassembled WGS sequence"/>
</dbReference>
<feature type="domain" description="DUF7729" evidence="2">
    <location>
        <begin position="6"/>
        <end position="107"/>
    </location>
</feature>
<keyword evidence="4" id="KW-1185">Reference proteome</keyword>